<evidence type="ECO:0000256" key="2">
    <source>
        <dbReference type="ARBA" id="ARBA00005692"/>
    </source>
</evidence>
<comment type="caution">
    <text evidence="6">Lacks conserved residue(s) required for the propagation of feature annotation.</text>
</comment>
<protein>
    <recommendedName>
        <fullName evidence="6">Serpentine receptor class gamma</fullName>
    </recommendedName>
</protein>
<feature type="transmembrane region" description="Helical" evidence="6">
    <location>
        <begin position="83"/>
        <end position="107"/>
    </location>
</feature>
<accession>A0A1I7U2X9</accession>
<evidence type="ECO:0000256" key="5">
    <source>
        <dbReference type="ARBA" id="ARBA00023136"/>
    </source>
</evidence>
<keyword evidence="3 6" id="KW-0812">Transmembrane</keyword>
<dbReference type="AlphaFoldDB" id="A0A1I7U2X9"/>
<dbReference type="PANTHER" id="PTHR31627:SF9">
    <property type="entry name" value="SERPENTINE RECEPTOR CLASS GAMMA-3"/>
    <property type="match status" value="1"/>
</dbReference>
<sequence length="178" mass="20251">MMLLIFLAPFLVIWNTLISKNNLVFVNGGFTITYERRVSWASLSLMQFTLIIVTVIITMCTTTVTFWKMTTMKKRIKSSERSLCIAAGLISVGFLLEAMTESLFAFFKDAPWLFNVMSYIMSTSWDILIVGSPLVLLLVSTQFRSHVLGKRLGRTQRVSSINQPVHSHVPHHTMTRIC</sequence>
<evidence type="ECO:0000256" key="6">
    <source>
        <dbReference type="RuleBase" id="RU280813"/>
    </source>
</evidence>
<dbReference type="Pfam" id="PF02118">
    <property type="entry name" value="Srg"/>
    <property type="match status" value="1"/>
</dbReference>
<evidence type="ECO:0000256" key="3">
    <source>
        <dbReference type="ARBA" id="ARBA00022692"/>
    </source>
</evidence>
<reference evidence="8" key="1">
    <citation type="submission" date="2016-11" db="UniProtKB">
        <authorList>
            <consortium name="WormBaseParasite"/>
        </authorList>
    </citation>
    <scope>IDENTIFICATION</scope>
</reference>
<comment type="subcellular location">
    <subcellularLocation>
        <location evidence="1">Membrane</location>
        <topology evidence="1">Multi-pass membrane protein</topology>
    </subcellularLocation>
</comment>
<evidence type="ECO:0000256" key="1">
    <source>
        <dbReference type="ARBA" id="ARBA00004141"/>
    </source>
</evidence>
<evidence type="ECO:0000313" key="7">
    <source>
        <dbReference type="Proteomes" id="UP000095282"/>
    </source>
</evidence>
<feature type="transmembrane region" description="Helical" evidence="6">
    <location>
        <begin position="119"/>
        <end position="141"/>
    </location>
</feature>
<evidence type="ECO:0000313" key="8">
    <source>
        <dbReference type="WBParaSite" id="Csp11.Scaffold629.g14315.t1"/>
    </source>
</evidence>
<keyword evidence="5 6" id="KW-0472">Membrane</keyword>
<dbReference type="GO" id="GO:0007606">
    <property type="term" value="P:sensory perception of chemical stimulus"/>
    <property type="evidence" value="ECO:0007669"/>
    <property type="project" value="UniProtKB-UniRule"/>
</dbReference>
<dbReference type="WBParaSite" id="Csp11.Scaffold629.g14315.t1">
    <property type="protein sequence ID" value="Csp11.Scaffold629.g14315.t1"/>
    <property type="gene ID" value="Csp11.Scaffold629.g14315"/>
</dbReference>
<dbReference type="eggNOG" id="ENOG502TH4G">
    <property type="taxonomic scope" value="Eukaryota"/>
</dbReference>
<name>A0A1I7U2X9_9PELO</name>
<dbReference type="PANTHER" id="PTHR31627">
    <property type="entry name" value="SERPENTINE RECEPTOR CLASS GAMMA-RELATED"/>
    <property type="match status" value="1"/>
</dbReference>
<keyword evidence="7" id="KW-1185">Reference proteome</keyword>
<dbReference type="Proteomes" id="UP000095282">
    <property type="component" value="Unplaced"/>
</dbReference>
<feature type="transmembrane region" description="Helical" evidence="6">
    <location>
        <begin position="43"/>
        <end position="67"/>
    </location>
</feature>
<evidence type="ECO:0000256" key="4">
    <source>
        <dbReference type="ARBA" id="ARBA00022989"/>
    </source>
</evidence>
<keyword evidence="4 6" id="KW-1133">Transmembrane helix</keyword>
<dbReference type="InterPro" id="IPR051119">
    <property type="entry name" value="Nematode_SR-like"/>
</dbReference>
<organism evidence="7 8">
    <name type="scientific">Caenorhabditis tropicalis</name>
    <dbReference type="NCBI Taxonomy" id="1561998"/>
    <lineage>
        <taxon>Eukaryota</taxon>
        <taxon>Metazoa</taxon>
        <taxon>Ecdysozoa</taxon>
        <taxon>Nematoda</taxon>
        <taxon>Chromadorea</taxon>
        <taxon>Rhabditida</taxon>
        <taxon>Rhabditina</taxon>
        <taxon>Rhabditomorpha</taxon>
        <taxon>Rhabditoidea</taxon>
        <taxon>Rhabditidae</taxon>
        <taxon>Peloderinae</taxon>
        <taxon>Caenorhabditis</taxon>
    </lineage>
</organism>
<dbReference type="PRINTS" id="PR00698">
    <property type="entry name" value="TMPROTEINSRG"/>
</dbReference>
<dbReference type="GO" id="GO:0016020">
    <property type="term" value="C:membrane"/>
    <property type="evidence" value="ECO:0007669"/>
    <property type="project" value="UniProtKB-SubCell"/>
</dbReference>
<dbReference type="GO" id="GO:0004888">
    <property type="term" value="F:transmembrane signaling receptor activity"/>
    <property type="evidence" value="ECO:0007669"/>
    <property type="project" value="InterPro"/>
</dbReference>
<comment type="similarity">
    <text evidence="2 6">Belongs to the nematode receptor-like protein srg family.</text>
</comment>
<proteinExistence type="inferred from homology"/>
<dbReference type="InterPro" id="IPR000609">
    <property type="entry name" value="7TM_GPCR_serpentine_rcpt_Srg"/>
</dbReference>